<name>A0A2T5U769_9SPHN</name>
<dbReference type="EMBL" id="QAYE01000003">
    <property type="protein sequence ID" value="PTW47366.1"/>
    <property type="molecule type" value="Genomic_DNA"/>
</dbReference>
<proteinExistence type="predicted"/>
<protein>
    <submittedName>
        <fullName evidence="1">RmlD substrate binding domain-containing protein</fullName>
    </submittedName>
</protein>
<dbReference type="Proteomes" id="UP000244013">
    <property type="component" value="Unassembled WGS sequence"/>
</dbReference>
<dbReference type="InterPro" id="IPR036291">
    <property type="entry name" value="NAD(P)-bd_dom_sf"/>
</dbReference>
<dbReference type="SUPFAM" id="SSF51735">
    <property type="entry name" value="NAD(P)-binding Rossmann-fold domains"/>
    <property type="match status" value="1"/>
</dbReference>
<gene>
    <name evidence="1" type="ORF">C8J25_10381</name>
</gene>
<dbReference type="RefSeq" id="WP_341871525.1">
    <property type="nucleotide sequence ID" value="NZ_QAYE01000003.1"/>
</dbReference>
<reference evidence="1 2" key="1">
    <citation type="submission" date="2018-04" db="EMBL/GenBank/DDBJ databases">
        <title>Genomic Encyclopedia of Type Strains, Phase III (KMG-III): the genomes of soil and plant-associated and newly described type strains.</title>
        <authorList>
            <person name="Whitman W."/>
        </authorList>
    </citation>
    <scope>NUCLEOTIDE SEQUENCE [LARGE SCALE GENOMIC DNA]</scope>
    <source>
        <strain evidence="1 2">MA-olki</strain>
    </source>
</reference>
<evidence type="ECO:0000313" key="2">
    <source>
        <dbReference type="Proteomes" id="UP000244013"/>
    </source>
</evidence>
<dbReference type="PANTHER" id="PTHR48079:SF6">
    <property type="entry name" value="NAD(P)-BINDING DOMAIN-CONTAINING PROTEIN-RELATED"/>
    <property type="match status" value="1"/>
</dbReference>
<dbReference type="GO" id="GO:0005737">
    <property type="term" value="C:cytoplasm"/>
    <property type="evidence" value="ECO:0007669"/>
    <property type="project" value="TreeGrafter"/>
</dbReference>
<comment type="caution">
    <text evidence="1">The sequence shown here is derived from an EMBL/GenBank/DDBJ whole genome shotgun (WGS) entry which is preliminary data.</text>
</comment>
<dbReference type="GO" id="GO:0004029">
    <property type="term" value="F:aldehyde dehydrogenase (NAD+) activity"/>
    <property type="evidence" value="ECO:0007669"/>
    <property type="project" value="TreeGrafter"/>
</dbReference>
<dbReference type="InterPro" id="IPR051783">
    <property type="entry name" value="NAD(P)-dependent_oxidoreduct"/>
</dbReference>
<dbReference type="AlphaFoldDB" id="A0A2T5U769"/>
<dbReference type="PANTHER" id="PTHR48079">
    <property type="entry name" value="PROTEIN YEEZ"/>
    <property type="match status" value="1"/>
</dbReference>
<organism evidence="1 2">
    <name type="scientific">Sphingomonas faeni</name>
    <dbReference type="NCBI Taxonomy" id="185950"/>
    <lineage>
        <taxon>Bacteria</taxon>
        <taxon>Pseudomonadati</taxon>
        <taxon>Pseudomonadota</taxon>
        <taxon>Alphaproteobacteria</taxon>
        <taxon>Sphingomonadales</taxon>
        <taxon>Sphingomonadaceae</taxon>
        <taxon>Sphingomonas</taxon>
    </lineage>
</organism>
<accession>A0A2T5U769</accession>
<dbReference type="GeneID" id="91008182"/>
<dbReference type="Gene3D" id="3.40.50.720">
    <property type="entry name" value="NAD(P)-binding Rossmann-like Domain"/>
    <property type="match status" value="1"/>
</dbReference>
<evidence type="ECO:0000313" key="1">
    <source>
        <dbReference type="EMBL" id="PTW47366.1"/>
    </source>
</evidence>
<sequence length="151" mass="16493">METDAVEPAEAYPASKIAAEATLRESGLNWSILRFPFVYGDGDGHLAMLPRHVAAFGFHPANRMSTVHHRDIATATKLALDGTFDGHIVNIADEAPTTIYELVDMVGESMPPSCEPMPDPWHLHIDASLARSLGFRPIVRTVYQAAQEGIL</sequence>